<evidence type="ECO:0000313" key="3">
    <source>
        <dbReference type="Proteomes" id="UP000186817"/>
    </source>
</evidence>
<sequence>MSALIEEEGQEGTQEEWSQDAEWYGDEWMDDEWNHDWIGPLDDWSGDWSWSEDDWSYWSDDWSWGSQDWWSAEQPSASALSDTAGTATVPQDPAKSESFQNVAAVTVEAQDQNAEIIQDCFEENAASEGNVFVVRRRTKVEAQRQWVTAFNGKKKLDNYFNRQFTDHISTQNGVKDENEVQAGIANVPRKWMWTVPRLSEESMGIIPMPLSDPMMLTGMPLLCLGEMAEWNRLATVKNFGLIEWRLMGHTMAPVQQAFGAGLDHDCSTWDELYEDEDENVANALNPGAEVILRMNANAKGK</sequence>
<dbReference type="EMBL" id="LSRX01000038">
    <property type="protein sequence ID" value="OLQ12781.1"/>
    <property type="molecule type" value="Genomic_DNA"/>
</dbReference>
<dbReference type="AlphaFoldDB" id="A0A1Q9EZC9"/>
<feature type="region of interest" description="Disordered" evidence="1">
    <location>
        <begin position="1"/>
        <end position="25"/>
    </location>
</feature>
<proteinExistence type="predicted"/>
<reference evidence="2 3" key="1">
    <citation type="submission" date="2016-02" db="EMBL/GenBank/DDBJ databases">
        <title>Genome analysis of coral dinoflagellate symbionts highlights evolutionary adaptations to a symbiotic lifestyle.</title>
        <authorList>
            <person name="Aranda M."/>
            <person name="Li Y."/>
            <person name="Liew Y.J."/>
            <person name="Baumgarten S."/>
            <person name="Simakov O."/>
            <person name="Wilson M."/>
            <person name="Piel J."/>
            <person name="Ashoor H."/>
            <person name="Bougouffa S."/>
            <person name="Bajic V.B."/>
            <person name="Ryu T."/>
            <person name="Ravasi T."/>
            <person name="Bayer T."/>
            <person name="Micklem G."/>
            <person name="Kim H."/>
            <person name="Bhak J."/>
            <person name="Lajeunesse T.C."/>
            <person name="Voolstra C.R."/>
        </authorList>
    </citation>
    <scope>NUCLEOTIDE SEQUENCE [LARGE SCALE GENOMIC DNA]</scope>
    <source>
        <strain evidence="2 3">CCMP2467</strain>
    </source>
</reference>
<name>A0A1Q9EZC9_SYMMI</name>
<keyword evidence="3" id="KW-1185">Reference proteome</keyword>
<evidence type="ECO:0000256" key="1">
    <source>
        <dbReference type="SAM" id="MobiDB-lite"/>
    </source>
</evidence>
<gene>
    <name evidence="2" type="ORF">AK812_SmicGene3259</name>
</gene>
<accession>A0A1Q9EZC9</accession>
<comment type="caution">
    <text evidence="2">The sequence shown here is derived from an EMBL/GenBank/DDBJ whole genome shotgun (WGS) entry which is preliminary data.</text>
</comment>
<evidence type="ECO:0000313" key="2">
    <source>
        <dbReference type="EMBL" id="OLQ12781.1"/>
    </source>
</evidence>
<feature type="compositionally biased region" description="Polar residues" evidence="1">
    <location>
        <begin position="73"/>
        <end position="89"/>
    </location>
</feature>
<protein>
    <submittedName>
        <fullName evidence="2">Uncharacterized protein</fullName>
    </submittedName>
</protein>
<dbReference type="OrthoDB" id="433293at2759"/>
<organism evidence="2 3">
    <name type="scientific">Symbiodinium microadriaticum</name>
    <name type="common">Dinoflagellate</name>
    <name type="synonym">Zooxanthella microadriatica</name>
    <dbReference type="NCBI Taxonomy" id="2951"/>
    <lineage>
        <taxon>Eukaryota</taxon>
        <taxon>Sar</taxon>
        <taxon>Alveolata</taxon>
        <taxon>Dinophyceae</taxon>
        <taxon>Suessiales</taxon>
        <taxon>Symbiodiniaceae</taxon>
        <taxon>Symbiodinium</taxon>
    </lineage>
</organism>
<feature type="region of interest" description="Disordered" evidence="1">
    <location>
        <begin position="73"/>
        <end position="95"/>
    </location>
</feature>
<dbReference type="Proteomes" id="UP000186817">
    <property type="component" value="Unassembled WGS sequence"/>
</dbReference>